<evidence type="ECO:0000256" key="4">
    <source>
        <dbReference type="PROSITE-ProRule" id="PRU00335"/>
    </source>
</evidence>
<dbReference type="Gene3D" id="1.10.10.60">
    <property type="entry name" value="Homeodomain-like"/>
    <property type="match status" value="1"/>
</dbReference>
<dbReference type="PROSITE" id="PS50977">
    <property type="entry name" value="HTH_TETR_2"/>
    <property type="match status" value="1"/>
</dbReference>
<feature type="DNA-binding region" description="H-T-H motif" evidence="4">
    <location>
        <begin position="29"/>
        <end position="48"/>
    </location>
</feature>
<evidence type="ECO:0000259" key="5">
    <source>
        <dbReference type="PROSITE" id="PS50977"/>
    </source>
</evidence>
<reference evidence="6 7" key="1">
    <citation type="journal article" date="2017" name="Genome Announc.">
        <title>Draft Genome Sequence of Agrobacterium tumefaciens Biovar 1 Strain 186, Isolated from Walnut.</title>
        <authorList>
            <person name="Poret-Peterson A.T."/>
            <person name="Bhatnagar S."/>
            <person name="McClean A.E."/>
            <person name="Kluepfel D.A."/>
        </authorList>
    </citation>
    <scope>NUCLEOTIDE SEQUENCE [LARGE SCALE GENOMIC DNA]</scope>
    <source>
        <strain evidence="6 7">186</strain>
    </source>
</reference>
<dbReference type="PANTHER" id="PTHR47506:SF10">
    <property type="entry name" value="TRANSCRIPTIONAL REGULATORY PROTEIN"/>
    <property type="match status" value="1"/>
</dbReference>
<dbReference type="InterPro" id="IPR001647">
    <property type="entry name" value="HTH_TetR"/>
</dbReference>
<dbReference type="PANTHER" id="PTHR47506">
    <property type="entry name" value="TRANSCRIPTIONAL REGULATORY PROTEIN"/>
    <property type="match status" value="1"/>
</dbReference>
<dbReference type="RefSeq" id="WP_099086691.1">
    <property type="nucleotide sequence ID" value="NZ_CP048483.1"/>
</dbReference>
<dbReference type="Pfam" id="PF00440">
    <property type="entry name" value="TetR_N"/>
    <property type="match status" value="1"/>
</dbReference>
<dbReference type="AlphaFoldDB" id="A0AAP9EAB4"/>
<evidence type="ECO:0000313" key="6">
    <source>
        <dbReference type="EMBL" id="QDY97753.1"/>
    </source>
</evidence>
<keyword evidence="3" id="KW-0804">Transcription</keyword>
<organism evidence="6 7">
    <name type="scientific">Agrobacterium tumefaciens</name>
    <dbReference type="NCBI Taxonomy" id="358"/>
    <lineage>
        <taxon>Bacteria</taxon>
        <taxon>Pseudomonadati</taxon>
        <taxon>Pseudomonadota</taxon>
        <taxon>Alphaproteobacteria</taxon>
        <taxon>Hyphomicrobiales</taxon>
        <taxon>Rhizobiaceae</taxon>
        <taxon>Rhizobium/Agrobacterium group</taxon>
        <taxon>Agrobacterium</taxon>
        <taxon>Agrobacterium tumefaciens complex</taxon>
    </lineage>
</organism>
<feature type="domain" description="HTH tetR-type" evidence="5">
    <location>
        <begin position="6"/>
        <end position="66"/>
    </location>
</feature>
<dbReference type="Pfam" id="PF16925">
    <property type="entry name" value="TetR_C_13"/>
    <property type="match status" value="1"/>
</dbReference>
<dbReference type="SUPFAM" id="SSF46689">
    <property type="entry name" value="Homeodomain-like"/>
    <property type="match status" value="1"/>
</dbReference>
<proteinExistence type="predicted"/>
<dbReference type="GO" id="GO:0003677">
    <property type="term" value="F:DNA binding"/>
    <property type="evidence" value="ECO:0007669"/>
    <property type="project" value="UniProtKB-UniRule"/>
</dbReference>
<dbReference type="Proteomes" id="UP000222296">
    <property type="component" value="Plasmid pAt"/>
</dbReference>
<name>A0AAP9EAB4_AGRTU</name>
<keyword evidence="6" id="KW-0614">Plasmid</keyword>
<evidence type="ECO:0000256" key="3">
    <source>
        <dbReference type="ARBA" id="ARBA00023163"/>
    </source>
</evidence>
<keyword evidence="1" id="KW-0805">Transcription regulation</keyword>
<geneLocation type="plasmid" evidence="7">
    <name>pat</name>
</geneLocation>
<accession>A0AAP9EAB4</accession>
<dbReference type="InterPro" id="IPR036271">
    <property type="entry name" value="Tet_transcr_reg_TetR-rel_C_sf"/>
</dbReference>
<dbReference type="SUPFAM" id="SSF48498">
    <property type="entry name" value="Tetracyclin repressor-like, C-terminal domain"/>
    <property type="match status" value="1"/>
</dbReference>
<evidence type="ECO:0000256" key="2">
    <source>
        <dbReference type="ARBA" id="ARBA00023125"/>
    </source>
</evidence>
<protein>
    <submittedName>
        <fullName evidence="6">TetR/AcrR family transcriptional regulator</fullName>
    </submittedName>
</protein>
<sequence>MARPQEFDRHNVLNRAMELFWNKGYEATSLTDILQATGLSKSSLYGSFGDKREFFLAAYDAYREERAHQMDALLNNGSARQAIESFFRQIIEDAAKFEFSNGCMSTNQAVELAPHDAVVRHRVETDFKLIEDALARTIERGQGEGSIRGSVDARKMAHLLVVAFPGFQVMVRAGGDRTRLNDALDLLMAHFD</sequence>
<evidence type="ECO:0000256" key="1">
    <source>
        <dbReference type="ARBA" id="ARBA00023015"/>
    </source>
</evidence>
<dbReference type="InterPro" id="IPR009057">
    <property type="entry name" value="Homeodomain-like_sf"/>
</dbReference>
<dbReference type="InterPro" id="IPR011075">
    <property type="entry name" value="TetR_C"/>
</dbReference>
<dbReference type="PRINTS" id="PR00455">
    <property type="entry name" value="HTHTETR"/>
</dbReference>
<dbReference type="EMBL" id="CP042276">
    <property type="protein sequence ID" value="QDY97753.1"/>
    <property type="molecule type" value="Genomic_DNA"/>
</dbReference>
<dbReference type="Gene3D" id="1.10.357.10">
    <property type="entry name" value="Tetracycline Repressor, domain 2"/>
    <property type="match status" value="1"/>
</dbReference>
<evidence type="ECO:0000313" key="7">
    <source>
        <dbReference type="Proteomes" id="UP000222296"/>
    </source>
</evidence>
<gene>
    <name evidence="6" type="ORF">CG010_026830</name>
</gene>
<keyword evidence="2 4" id="KW-0238">DNA-binding</keyword>